<dbReference type="InterPro" id="IPR036388">
    <property type="entry name" value="WH-like_DNA-bd_sf"/>
</dbReference>
<dbReference type="Gene3D" id="1.10.10.10">
    <property type="entry name" value="Winged helix-like DNA-binding domain superfamily/Winged helix DNA-binding domain"/>
    <property type="match status" value="1"/>
</dbReference>
<dbReference type="GO" id="GO:0000976">
    <property type="term" value="F:transcription cis-regulatory region binding"/>
    <property type="evidence" value="ECO:0007669"/>
    <property type="project" value="TreeGrafter"/>
</dbReference>
<keyword evidence="2" id="KW-0902">Two-component regulatory system</keyword>
<evidence type="ECO:0000259" key="9">
    <source>
        <dbReference type="PROSITE" id="PS51755"/>
    </source>
</evidence>
<dbReference type="EMBL" id="CP001821">
    <property type="protein sequence ID" value="ACZ31998.1"/>
    <property type="molecule type" value="Genomic_DNA"/>
</dbReference>
<dbReference type="KEGG" id="xce:Xcel_2992"/>
<evidence type="ECO:0000256" key="6">
    <source>
        <dbReference type="PROSITE-ProRule" id="PRU00169"/>
    </source>
</evidence>
<evidence type="ECO:0000256" key="7">
    <source>
        <dbReference type="PROSITE-ProRule" id="PRU01091"/>
    </source>
</evidence>
<dbReference type="PANTHER" id="PTHR48111">
    <property type="entry name" value="REGULATOR OF RPOS"/>
    <property type="match status" value="1"/>
</dbReference>
<dbReference type="Gene3D" id="6.10.250.690">
    <property type="match status" value="1"/>
</dbReference>
<dbReference type="HOGENOM" id="CLU_000445_30_4_11"/>
<proteinExistence type="predicted"/>
<keyword evidence="4 7" id="KW-0238">DNA-binding</keyword>
<evidence type="ECO:0000256" key="1">
    <source>
        <dbReference type="ARBA" id="ARBA00022553"/>
    </source>
</evidence>
<gene>
    <name evidence="10" type="ordered locus">Xcel_2992</name>
</gene>
<dbReference type="Gene3D" id="3.40.50.2300">
    <property type="match status" value="1"/>
</dbReference>
<dbReference type="InterPro" id="IPR039420">
    <property type="entry name" value="WalR-like"/>
</dbReference>
<dbReference type="InterPro" id="IPR001867">
    <property type="entry name" value="OmpR/PhoB-type_DNA-bd"/>
</dbReference>
<evidence type="ECO:0000256" key="3">
    <source>
        <dbReference type="ARBA" id="ARBA00023015"/>
    </source>
</evidence>
<dbReference type="FunFam" id="3.40.50.2300:FF:000001">
    <property type="entry name" value="DNA-binding response regulator PhoB"/>
    <property type="match status" value="1"/>
</dbReference>
<dbReference type="Pfam" id="PF00072">
    <property type="entry name" value="Response_reg"/>
    <property type="match status" value="1"/>
</dbReference>
<dbReference type="AlphaFoldDB" id="D1BZA1"/>
<feature type="domain" description="Response regulatory" evidence="8">
    <location>
        <begin position="6"/>
        <end position="119"/>
    </location>
</feature>
<dbReference type="CDD" id="cd00383">
    <property type="entry name" value="trans_reg_C"/>
    <property type="match status" value="1"/>
</dbReference>
<keyword evidence="1 6" id="KW-0597">Phosphoprotein</keyword>
<dbReference type="InterPro" id="IPR011006">
    <property type="entry name" value="CheY-like_superfamily"/>
</dbReference>
<protein>
    <submittedName>
        <fullName evidence="10">Two component transcriptional regulator, winged helix family</fullName>
    </submittedName>
</protein>
<dbReference type="GO" id="GO:0006355">
    <property type="term" value="P:regulation of DNA-templated transcription"/>
    <property type="evidence" value="ECO:0007669"/>
    <property type="project" value="InterPro"/>
</dbReference>
<dbReference type="GO" id="GO:0005829">
    <property type="term" value="C:cytosol"/>
    <property type="evidence" value="ECO:0007669"/>
    <property type="project" value="TreeGrafter"/>
</dbReference>
<evidence type="ECO:0000313" key="11">
    <source>
        <dbReference type="Proteomes" id="UP000002255"/>
    </source>
</evidence>
<accession>D1BZA1</accession>
<dbReference type="InterPro" id="IPR001789">
    <property type="entry name" value="Sig_transdc_resp-reg_receiver"/>
</dbReference>
<dbReference type="SUPFAM" id="SSF52172">
    <property type="entry name" value="CheY-like"/>
    <property type="match status" value="1"/>
</dbReference>
<reference evidence="11" key="1">
    <citation type="submission" date="2009-11" db="EMBL/GenBank/DDBJ databases">
        <title>The complete chromosome of Xylanimonas cellulosilytica DSM 15894.</title>
        <authorList>
            <consortium name="US DOE Joint Genome Institute (JGI-PGF)"/>
            <person name="Lucas S."/>
            <person name="Copeland A."/>
            <person name="Lapidus A."/>
            <person name="Glavina del Rio T."/>
            <person name="Dalin E."/>
            <person name="Tice H."/>
            <person name="Bruce D."/>
            <person name="Goodwin L."/>
            <person name="Pitluck S."/>
            <person name="Kyrpides N."/>
            <person name="Mavromatis K."/>
            <person name="Ivanova N."/>
            <person name="Mikhailova N."/>
            <person name="Foster B."/>
            <person name="Clum A."/>
            <person name="Brettin T."/>
            <person name="Detter J.C."/>
            <person name="Han C."/>
            <person name="Larimer F."/>
            <person name="Land M."/>
            <person name="Hauser L."/>
            <person name="Markowitz V."/>
            <person name="Cheng J.F."/>
            <person name="Hugenholtz P."/>
            <person name="Woyke T."/>
            <person name="Wu D."/>
            <person name="Gehrich-Schroeter G."/>
            <person name="Schneider S."/>
            <person name="Pukall S.R."/>
            <person name="Klenk H.P."/>
            <person name="Eisen J.A."/>
        </authorList>
    </citation>
    <scope>NUCLEOTIDE SEQUENCE [LARGE SCALE GENOMIC DNA]</scope>
    <source>
        <strain evidence="11">DSM 15894 / CECT 5975 / LMG 20990 / XIL07</strain>
    </source>
</reference>
<feature type="modified residue" description="4-aspartylphosphate" evidence="6">
    <location>
        <position position="55"/>
    </location>
</feature>
<evidence type="ECO:0000256" key="5">
    <source>
        <dbReference type="ARBA" id="ARBA00023163"/>
    </source>
</evidence>
<name>D1BZA1_XYLCX</name>
<dbReference type="OrthoDB" id="4481605at2"/>
<dbReference type="GO" id="GO:0032993">
    <property type="term" value="C:protein-DNA complex"/>
    <property type="evidence" value="ECO:0007669"/>
    <property type="project" value="TreeGrafter"/>
</dbReference>
<dbReference type="RefSeq" id="WP_012879740.1">
    <property type="nucleotide sequence ID" value="NC_013530.1"/>
</dbReference>
<dbReference type="STRING" id="446471.Xcel_2992"/>
<dbReference type="PANTHER" id="PTHR48111:SF40">
    <property type="entry name" value="PHOSPHATE REGULON TRANSCRIPTIONAL REGULATORY PROTEIN PHOB"/>
    <property type="match status" value="1"/>
</dbReference>
<organism evidence="10 11">
    <name type="scientific">Xylanimonas cellulosilytica (strain DSM 15894 / JCM 12276 / CECT 5975 / KCTC 9989 / LMG 20990 / NBRC 107835 / XIL07)</name>
    <dbReference type="NCBI Taxonomy" id="446471"/>
    <lineage>
        <taxon>Bacteria</taxon>
        <taxon>Bacillati</taxon>
        <taxon>Actinomycetota</taxon>
        <taxon>Actinomycetes</taxon>
        <taxon>Micrococcales</taxon>
        <taxon>Promicromonosporaceae</taxon>
        <taxon>Xylanimonas</taxon>
    </lineage>
</organism>
<feature type="DNA-binding region" description="OmpR/PhoB-type" evidence="7">
    <location>
        <begin position="129"/>
        <end position="228"/>
    </location>
</feature>
<dbReference type="InterPro" id="IPR016032">
    <property type="entry name" value="Sig_transdc_resp-reg_C-effctor"/>
</dbReference>
<dbReference type="PROSITE" id="PS51755">
    <property type="entry name" value="OMPR_PHOB"/>
    <property type="match status" value="1"/>
</dbReference>
<reference evidence="10 11" key="2">
    <citation type="journal article" date="2010" name="Stand. Genomic Sci.">
        <title>Complete genome sequence of Xylanimonas cellulosilytica type strain (XIL07).</title>
        <authorList>
            <person name="Foster B."/>
            <person name="Pukall R."/>
            <person name="Abt B."/>
            <person name="Nolan M."/>
            <person name="Glavina Del Rio T."/>
            <person name="Chen F."/>
            <person name="Lucas S."/>
            <person name="Tice H."/>
            <person name="Pitluck S."/>
            <person name="Cheng J.-F."/>
            <person name="Chertkov O."/>
            <person name="Brettin T."/>
            <person name="Han C."/>
            <person name="Detter J.C."/>
            <person name="Bruce D."/>
            <person name="Goodwin L."/>
            <person name="Ivanova N."/>
            <person name="Mavromatis K."/>
            <person name="Pati A."/>
            <person name="Mikhailova N."/>
            <person name="Chen A."/>
            <person name="Palaniappan K."/>
            <person name="Land M."/>
            <person name="Hauser L."/>
            <person name="Chang Y.-J."/>
            <person name="Jeffries C.D."/>
            <person name="Chain P."/>
            <person name="Rohde M."/>
            <person name="Goeker M."/>
            <person name="Bristow J."/>
            <person name="Eisen J.A."/>
            <person name="Markowitz V."/>
            <person name="Hugenholtz P."/>
            <person name="Kyrpides N.C."/>
            <person name="Klenk H.-P."/>
            <person name="Lapidus A."/>
        </authorList>
    </citation>
    <scope>NUCLEOTIDE SEQUENCE [LARGE SCALE GENOMIC DNA]</scope>
    <source>
        <strain evidence="11">DSM 15894 / CECT 5975 / LMG 20990 / XIL07</strain>
    </source>
</reference>
<evidence type="ECO:0000313" key="10">
    <source>
        <dbReference type="EMBL" id="ACZ31998.1"/>
    </source>
</evidence>
<dbReference type="SMART" id="SM00862">
    <property type="entry name" value="Trans_reg_C"/>
    <property type="match status" value="1"/>
</dbReference>
<keyword evidence="3" id="KW-0805">Transcription regulation</keyword>
<sequence length="231" mass="25505">MSAAPRALVVDDEPQMLAIVEFALQTQGFECVTAPDAERAWRVLLTQDVDLAVLDVMLPGASGIELCRRIRSRLDVPVLLLTARGETEDRIAGLEAGADDYVPKPFSPREVALRAQALVRRTGARHEPRDVVVNGPVRVDVLRRTLTSGGEVVHLSELETRLLATLAERAGEVVTWRDLLNDVWSTASVAGGREMVKTAVYRVRQRLPERAGEPLVVTVRGRGYLMPRLDR</sequence>
<dbReference type="SMART" id="SM00448">
    <property type="entry name" value="REC"/>
    <property type="match status" value="1"/>
</dbReference>
<dbReference type="Pfam" id="PF00486">
    <property type="entry name" value="Trans_reg_C"/>
    <property type="match status" value="1"/>
</dbReference>
<dbReference type="Proteomes" id="UP000002255">
    <property type="component" value="Chromosome"/>
</dbReference>
<evidence type="ECO:0000259" key="8">
    <source>
        <dbReference type="PROSITE" id="PS50110"/>
    </source>
</evidence>
<evidence type="ECO:0000256" key="4">
    <source>
        <dbReference type="ARBA" id="ARBA00023125"/>
    </source>
</evidence>
<dbReference type="GO" id="GO:0000156">
    <property type="term" value="F:phosphorelay response regulator activity"/>
    <property type="evidence" value="ECO:0007669"/>
    <property type="project" value="TreeGrafter"/>
</dbReference>
<evidence type="ECO:0000256" key="2">
    <source>
        <dbReference type="ARBA" id="ARBA00023012"/>
    </source>
</evidence>
<feature type="domain" description="OmpR/PhoB-type" evidence="9">
    <location>
        <begin position="129"/>
        <end position="228"/>
    </location>
</feature>
<dbReference type="eggNOG" id="COG0745">
    <property type="taxonomic scope" value="Bacteria"/>
</dbReference>
<dbReference type="CDD" id="cd17574">
    <property type="entry name" value="REC_OmpR"/>
    <property type="match status" value="1"/>
</dbReference>
<dbReference type="PROSITE" id="PS50110">
    <property type="entry name" value="RESPONSE_REGULATORY"/>
    <property type="match status" value="1"/>
</dbReference>
<keyword evidence="11" id="KW-1185">Reference proteome</keyword>
<dbReference type="SUPFAM" id="SSF46894">
    <property type="entry name" value="C-terminal effector domain of the bipartite response regulators"/>
    <property type="match status" value="1"/>
</dbReference>
<keyword evidence="5" id="KW-0804">Transcription</keyword>